<proteinExistence type="predicted"/>
<dbReference type="RefSeq" id="WP_109158435.1">
    <property type="nucleotide sequence ID" value="NZ_QEYI01000003.1"/>
</dbReference>
<evidence type="ECO:0000313" key="1">
    <source>
        <dbReference type="EMBL" id="PWE21735.1"/>
    </source>
</evidence>
<protein>
    <submittedName>
        <fullName evidence="1">Uncharacterized protein</fullName>
    </submittedName>
</protein>
<evidence type="ECO:0000313" key="2">
    <source>
        <dbReference type="Proteomes" id="UP000245014"/>
    </source>
</evidence>
<dbReference type="Proteomes" id="UP000245014">
    <property type="component" value="Unassembled WGS sequence"/>
</dbReference>
<comment type="caution">
    <text evidence="1">The sequence shown here is derived from an EMBL/GenBank/DDBJ whole genome shotgun (WGS) entry which is preliminary data.</text>
</comment>
<dbReference type="EMBL" id="QEYI01000003">
    <property type="protein sequence ID" value="PWE21735.1"/>
    <property type="molecule type" value="Genomic_DNA"/>
</dbReference>
<name>A0A2U2C138_9BACT</name>
<organism evidence="1 2">
    <name type="scientific">Aliarcobacter skirrowii</name>
    <dbReference type="NCBI Taxonomy" id="28200"/>
    <lineage>
        <taxon>Bacteria</taxon>
        <taxon>Pseudomonadati</taxon>
        <taxon>Campylobacterota</taxon>
        <taxon>Epsilonproteobacteria</taxon>
        <taxon>Campylobacterales</taxon>
        <taxon>Arcobacteraceae</taxon>
        <taxon>Aliarcobacter</taxon>
    </lineage>
</organism>
<reference evidence="1 2" key="1">
    <citation type="submission" date="2018-05" db="EMBL/GenBank/DDBJ databases">
        <title>Antimicrobial susceptibility testing and genomic analysis of Arcobacter skirrowii strains and one Arcobacter butzleri isolated from German poultry farms.</title>
        <authorList>
            <person name="Haenel I."/>
            <person name="Hotzel H."/>
            <person name="Tomaso H."/>
            <person name="Busch A."/>
        </authorList>
    </citation>
    <scope>NUCLEOTIDE SEQUENCE [LARGE SCALE GENOMIC DNA]</scope>
    <source>
        <strain evidence="2">v</strain>
    </source>
</reference>
<accession>A0A2U2C138</accession>
<dbReference type="AlphaFoldDB" id="A0A2U2C138"/>
<sequence>MDFKDLNDIANYINKGKEDYEIDEDPIIEDLVNSFEHIGLLDHVYAFNDDVHCLRNISDELKKKKISEVTEKDEEEIDELLEITSGISYYNDREITDDILEEIKEDKMSRGEDIDDL</sequence>
<gene>
    <name evidence="1" type="ORF">DF188_05845</name>
</gene>